<protein>
    <submittedName>
        <fullName evidence="8">Tight adherence protein C</fullName>
    </submittedName>
</protein>
<sequence>MGITAIGWISIALVVLPLSFIVWGFVSVDRNQLVLVRQNLSRSAVATGEEIKSSGDNEFAALARRLTPGSYAAKLDRMLAMAGRTASWPLDRVLMMKPLLALGGALMGVLLFSSNPGTGIFVLGVALTAFGYFLPDLLVYNNGIKRQQAIQLELPNTLDQLLISVEAGLGLESAMARVAAGGQGPLAEEMGRTLQEMQVGRSRREAYAAMADRSSVADLKSFVRAVAQADKYGIGIARVLRTQAGQMRIKRRQRAEETAMKLPVKILFPLLVFIFPTLFIVILGPAAINIMKSGIFG</sequence>
<feature type="transmembrane region" description="Helical" evidence="6">
    <location>
        <begin position="94"/>
        <end position="113"/>
    </location>
</feature>
<dbReference type="PANTHER" id="PTHR35007:SF2">
    <property type="entry name" value="PILUS ASSEMBLE PROTEIN"/>
    <property type="match status" value="1"/>
</dbReference>
<evidence type="ECO:0000313" key="9">
    <source>
        <dbReference type="Proteomes" id="UP001183817"/>
    </source>
</evidence>
<comment type="caution">
    <text evidence="8">The sequence shown here is derived from an EMBL/GenBank/DDBJ whole genome shotgun (WGS) entry which is preliminary data.</text>
</comment>
<feature type="transmembrane region" description="Helical" evidence="6">
    <location>
        <begin position="6"/>
        <end position="28"/>
    </location>
</feature>
<accession>A0ABU2BG36</accession>
<feature type="domain" description="Type II secretion system protein GspF" evidence="7">
    <location>
        <begin position="158"/>
        <end position="283"/>
    </location>
</feature>
<organism evidence="8 9">
    <name type="scientific">Paeniglutamicibacter sulfureus</name>
    <dbReference type="NCBI Taxonomy" id="43666"/>
    <lineage>
        <taxon>Bacteria</taxon>
        <taxon>Bacillati</taxon>
        <taxon>Actinomycetota</taxon>
        <taxon>Actinomycetes</taxon>
        <taxon>Micrococcales</taxon>
        <taxon>Micrococcaceae</taxon>
        <taxon>Paeniglutamicibacter</taxon>
    </lineage>
</organism>
<reference evidence="8 9" key="1">
    <citation type="submission" date="2023-07" db="EMBL/GenBank/DDBJ databases">
        <title>Sequencing the genomes of 1000 actinobacteria strains.</title>
        <authorList>
            <person name="Klenk H.-P."/>
        </authorList>
    </citation>
    <scope>NUCLEOTIDE SEQUENCE [LARGE SCALE GENOMIC DNA]</scope>
    <source>
        <strain evidence="8 9">DSM 20167</strain>
    </source>
</reference>
<dbReference type="InterPro" id="IPR018076">
    <property type="entry name" value="T2SS_GspF_dom"/>
</dbReference>
<evidence type="ECO:0000256" key="6">
    <source>
        <dbReference type="SAM" id="Phobius"/>
    </source>
</evidence>
<dbReference type="Proteomes" id="UP001183817">
    <property type="component" value="Unassembled WGS sequence"/>
</dbReference>
<keyword evidence="3 6" id="KW-0812">Transmembrane</keyword>
<proteinExistence type="predicted"/>
<name>A0ABU2BG36_9MICC</name>
<keyword evidence="5 6" id="KW-0472">Membrane</keyword>
<comment type="subcellular location">
    <subcellularLocation>
        <location evidence="1">Cell membrane</location>
        <topology evidence="1">Multi-pass membrane protein</topology>
    </subcellularLocation>
</comment>
<evidence type="ECO:0000256" key="4">
    <source>
        <dbReference type="ARBA" id="ARBA00022989"/>
    </source>
</evidence>
<gene>
    <name evidence="8" type="ORF">J2S64_001293</name>
</gene>
<evidence type="ECO:0000313" key="8">
    <source>
        <dbReference type="EMBL" id="MDR7357602.1"/>
    </source>
</evidence>
<evidence type="ECO:0000256" key="3">
    <source>
        <dbReference type="ARBA" id="ARBA00022692"/>
    </source>
</evidence>
<evidence type="ECO:0000256" key="1">
    <source>
        <dbReference type="ARBA" id="ARBA00004651"/>
    </source>
</evidence>
<feature type="transmembrane region" description="Helical" evidence="6">
    <location>
        <begin position="266"/>
        <end position="288"/>
    </location>
</feature>
<evidence type="ECO:0000256" key="5">
    <source>
        <dbReference type="ARBA" id="ARBA00023136"/>
    </source>
</evidence>
<dbReference type="Pfam" id="PF00482">
    <property type="entry name" value="T2SSF"/>
    <property type="match status" value="1"/>
</dbReference>
<evidence type="ECO:0000259" key="7">
    <source>
        <dbReference type="Pfam" id="PF00482"/>
    </source>
</evidence>
<dbReference type="RefSeq" id="WP_310289184.1">
    <property type="nucleotide sequence ID" value="NZ_BAAAWO010000001.1"/>
</dbReference>
<keyword evidence="4 6" id="KW-1133">Transmembrane helix</keyword>
<dbReference type="PANTHER" id="PTHR35007">
    <property type="entry name" value="INTEGRAL MEMBRANE PROTEIN-RELATED"/>
    <property type="match status" value="1"/>
</dbReference>
<keyword evidence="2" id="KW-1003">Cell membrane</keyword>
<evidence type="ECO:0000256" key="2">
    <source>
        <dbReference type="ARBA" id="ARBA00022475"/>
    </source>
</evidence>
<feature type="transmembrane region" description="Helical" evidence="6">
    <location>
        <begin position="119"/>
        <end position="140"/>
    </location>
</feature>
<keyword evidence="9" id="KW-1185">Reference proteome</keyword>
<dbReference type="EMBL" id="JAVDYI010000001">
    <property type="protein sequence ID" value="MDR7357602.1"/>
    <property type="molecule type" value="Genomic_DNA"/>
</dbReference>